<dbReference type="InterPro" id="IPR007627">
    <property type="entry name" value="RNA_pol_sigma70_r2"/>
</dbReference>
<dbReference type="NCBIfam" id="NF007214">
    <property type="entry name" value="PRK09636.1"/>
    <property type="match status" value="1"/>
</dbReference>
<dbReference type="GO" id="GO:0016987">
    <property type="term" value="F:sigma factor activity"/>
    <property type="evidence" value="ECO:0007669"/>
    <property type="project" value="InterPro"/>
</dbReference>
<dbReference type="Gene3D" id="1.10.1740.10">
    <property type="match status" value="1"/>
</dbReference>
<dbReference type="PANTHER" id="PTHR30173:SF36">
    <property type="entry name" value="ECF RNA POLYMERASE SIGMA FACTOR SIGJ"/>
    <property type="match status" value="1"/>
</dbReference>
<organism evidence="4 5">
    <name type="scientific">Roseibium aggregatum</name>
    <dbReference type="NCBI Taxonomy" id="187304"/>
    <lineage>
        <taxon>Bacteria</taxon>
        <taxon>Pseudomonadati</taxon>
        <taxon>Pseudomonadota</taxon>
        <taxon>Alphaproteobacteria</taxon>
        <taxon>Hyphomicrobiales</taxon>
        <taxon>Stappiaceae</taxon>
        <taxon>Roseibium</taxon>
    </lineage>
</organism>
<dbReference type="SUPFAM" id="SSF88946">
    <property type="entry name" value="Sigma2 domain of RNA polymerase sigma factors"/>
    <property type="match status" value="1"/>
</dbReference>
<comment type="caution">
    <text evidence="4">The sequence shown here is derived from an EMBL/GenBank/DDBJ whole genome shotgun (WGS) entry which is preliminary data.</text>
</comment>
<dbReference type="EMBL" id="JAEKJZ010000006">
    <property type="protein sequence ID" value="MBN9673046.1"/>
    <property type="molecule type" value="Genomic_DNA"/>
</dbReference>
<accession>A0A939J2C4</accession>
<dbReference type="RefSeq" id="WP_207142906.1">
    <property type="nucleotide sequence ID" value="NZ_JAEKJZ010000006.1"/>
</dbReference>
<dbReference type="InterPro" id="IPR036388">
    <property type="entry name" value="WH-like_DNA-bd_sf"/>
</dbReference>
<dbReference type="InterPro" id="IPR013325">
    <property type="entry name" value="RNA_pol_sigma_r2"/>
</dbReference>
<dbReference type="InterPro" id="IPR013249">
    <property type="entry name" value="RNA_pol_sigma70_r4_t2"/>
</dbReference>
<dbReference type="InterPro" id="IPR013324">
    <property type="entry name" value="RNA_pol_sigma_r3/r4-like"/>
</dbReference>
<dbReference type="PANTHER" id="PTHR30173">
    <property type="entry name" value="SIGMA 19 FACTOR"/>
    <property type="match status" value="1"/>
</dbReference>
<evidence type="ECO:0000259" key="3">
    <source>
        <dbReference type="Pfam" id="PF08281"/>
    </source>
</evidence>
<dbReference type="NCBIfam" id="TIGR02937">
    <property type="entry name" value="sigma70-ECF"/>
    <property type="match status" value="1"/>
</dbReference>
<feature type="domain" description="RNA polymerase sigma factor 70 region 4 type 2" evidence="3">
    <location>
        <begin position="109"/>
        <end position="156"/>
    </location>
</feature>
<proteinExistence type="predicted"/>
<dbReference type="InterPro" id="IPR014284">
    <property type="entry name" value="RNA_pol_sigma-70_dom"/>
</dbReference>
<name>A0A939J2C4_9HYPH</name>
<comment type="subunit">
    <text evidence="1">Interacts transiently with the RNA polymerase catalytic core formed by RpoA, RpoB, RpoC and RpoZ (2 alpha, 1 beta, 1 beta' and 1 omega subunit) to form the RNA polymerase holoenzyme that can initiate transcription.</text>
</comment>
<sequence length="311" mass="34548">MSETAQSEVFEAIRPRLLGLAYRMLGSMADAEDAVQDTFLKWQGAEQASIVSPEAYLTTLCTNRCLDYLKAAHRKRVDYVGPWIPEPLQIGTQDDPERDLERAQSLTTAFLLLLERLSPKERAAYLLREVFGKSYPDVAATLGLSETACRQLVSRAGRHVKDPAARFVPPPEHQERMLSAFLAALESGSPDRLSVLLADGVQFQTDGGGKATALRRVLRGPEAVGKYVARILSRLWTGARLEHLDINGLRGIAVYDGPRLVTAMTLGYSEDGRIDRIYNIRNPDKLRRLSRPLRHDPANGALWNEVCDPGI</sequence>
<dbReference type="AlphaFoldDB" id="A0A939J2C4"/>
<gene>
    <name evidence="4" type="primary">sigJ</name>
    <name evidence="4" type="ORF">JF539_22005</name>
</gene>
<dbReference type="InterPro" id="IPR052704">
    <property type="entry name" value="ECF_Sigma-70_Domain"/>
</dbReference>
<evidence type="ECO:0000313" key="4">
    <source>
        <dbReference type="EMBL" id="MBN9673046.1"/>
    </source>
</evidence>
<dbReference type="Pfam" id="PF04542">
    <property type="entry name" value="Sigma70_r2"/>
    <property type="match status" value="1"/>
</dbReference>
<evidence type="ECO:0000256" key="1">
    <source>
        <dbReference type="ARBA" id="ARBA00011344"/>
    </source>
</evidence>
<dbReference type="SUPFAM" id="SSF54427">
    <property type="entry name" value="NTF2-like"/>
    <property type="match status" value="1"/>
</dbReference>
<dbReference type="GO" id="GO:0003677">
    <property type="term" value="F:DNA binding"/>
    <property type="evidence" value="ECO:0007669"/>
    <property type="project" value="InterPro"/>
</dbReference>
<dbReference type="Gene3D" id="1.10.10.10">
    <property type="entry name" value="Winged helix-like DNA-binding domain superfamily/Winged helix DNA-binding domain"/>
    <property type="match status" value="1"/>
</dbReference>
<dbReference type="SUPFAM" id="SSF88659">
    <property type="entry name" value="Sigma3 and sigma4 domains of RNA polymerase sigma factors"/>
    <property type="match status" value="1"/>
</dbReference>
<dbReference type="Gene3D" id="3.10.450.50">
    <property type="match status" value="1"/>
</dbReference>
<evidence type="ECO:0000313" key="5">
    <source>
        <dbReference type="Proteomes" id="UP000664096"/>
    </source>
</evidence>
<dbReference type="Proteomes" id="UP000664096">
    <property type="component" value="Unassembled WGS sequence"/>
</dbReference>
<evidence type="ECO:0000259" key="2">
    <source>
        <dbReference type="Pfam" id="PF04542"/>
    </source>
</evidence>
<dbReference type="InterPro" id="IPR032710">
    <property type="entry name" value="NTF2-like_dom_sf"/>
</dbReference>
<dbReference type="Pfam" id="PF08281">
    <property type="entry name" value="Sigma70_r4_2"/>
    <property type="match status" value="1"/>
</dbReference>
<dbReference type="GO" id="GO:0006352">
    <property type="term" value="P:DNA-templated transcription initiation"/>
    <property type="evidence" value="ECO:0007669"/>
    <property type="project" value="InterPro"/>
</dbReference>
<reference evidence="4" key="1">
    <citation type="submission" date="2020-12" db="EMBL/GenBank/DDBJ databases">
        <title>Oil enriched cultivation method for isolating marine PHA-producing bacteria.</title>
        <authorList>
            <person name="Zheng W."/>
            <person name="Yu S."/>
            <person name="Huang Y."/>
        </authorList>
    </citation>
    <scope>NUCLEOTIDE SEQUENCE</scope>
    <source>
        <strain evidence="4">SY-2-12</strain>
    </source>
</reference>
<protein>
    <submittedName>
        <fullName evidence="4">RNA polymerase sigma factor SigJ</fullName>
    </submittedName>
</protein>
<feature type="domain" description="RNA polymerase sigma-70 region 2" evidence="2">
    <location>
        <begin position="10"/>
        <end position="74"/>
    </location>
</feature>